<comment type="caution">
    <text evidence="1">The sequence shown here is derived from an EMBL/GenBank/DDBJ whole genome shotgun (WGS) entry which is preliminary data.</text>
</comment>
<protein>
    <submittedName>
        <fullName evidence="1">Uncharacterized protein</fullName>
    </submittedName>
</protein>
<dbReference type="Proteomes" id="UP000617555">
    <property type="component" value="Unassembled WGS sequence"/>
</dbReference>
<organism evidence="1 2">
    <name type="scientific">Shewanella inventionis</name>
    <dbReference type="NCBI Taxonomy" id="1738770"/>
    <lineage>
        <taxon>Bacteria</taxon>
        <taxon>Pseudomonadati</taxon>
        <taxon>Pseudomonadota</taxon>
        <taxon>Gammaproteobacteria</taxon>
        <taxon>Alteromonadales</taxon>
        <taxon>Shewanellaceae</taxon>
        <taxon>Shewanella</taxon>
    </lineage>
</organism>
<proteinExistence type="predicted"/>
<evidence type="ECO:0000313" key="2">
    <source>
        <dbReference type="Proteomes" id="UP000617555"/>
    </source>
</evidence>
<dbReference type="EMBL" id="BMII01000024">
    <property type="protein sequence ID" value="GGB66018.1"/>
    <property type="molecule type" value="Genomic_DNA"/>
</dbReference>
<sequence>MYQFYRGYGQLIATQSAKKNLSEIHNASYEVANEISNVKHAIGLIYNRKIQMNDIINHVMNATADDNIQKLSDDVFRRYVFDHQANSTRLSHAEFLNKYCYDYAFTLELAGRYMSNIAAFSDVPVIGPNYLKLHNMQLYAEVQTHIKAIKDRRDFAILNANLLKLKPKLPDEEFFKYKAALEQIKVLITDYNYLVLARDRAKQINREEYNVVTFADIPDDYYLSQVFAIKYGLGMDFSPIDDIPSYCKALDPMKGLADKVSLPFDFMEFPPRILAMAANQTLTGLDVLDVITGPIGDNPAVVDCLPEILKGEGKTISQHYLDLTVRI</sequence>
<gene>
    <name evidence="1" type="ORF">GCM10011607_28400</name>
</gene>
<dbReference type="RefSeq" id="WP_188740018.1">
    <property type="nucleotide sequence ID" value="NZ_BMII01000024.1"/>
</dbReference>
<keyword evidence="2" id="KW-1185">Reference proteome</keyword>
<name>A0ABQ1JE21_9GAMM</name>
<evidence type="ECO:0000313" key="1">
    <source>
        <dbReference type="EMBL" id="GGB66018.1"/>
    </source>
</evidence>
<reference evidence="2" key="1">
    <citation type="journal article" date="2019" name="Int. J. Syst. Evol. Microbiol.">
        <title>The Global Catalogue of Microorganisms (GCM) 10K type strain sequencing project: providing services to taxonomists for standard genome sequencing and annotation.</title>
        <authorList>
            <consortium name="The Broad Institute Genomics Platform"/>
            <consortium name="The Broad Institute Genome Sequencing Center for Infectious Disease"/>
            <person name="Wu L."/>
            <person name="Ma J."/>
        </authorList>
    </citation>
    <scope>NUCLEOTIDE SEQUENCE [LARGE SCALE GENOMIC DNA]</scope>
    <source>
        <strain evidence="2">CGMCC 1.15339</strain>
    </source>
</reference>
<accession>A0ABQ1JE21</accession>